<dbReference type="GO" id="GO:0031418">
    <property type="term" value="F:L-ascorbic acid binding"/>
    <property type="evidence" value="ECO:0007669"/>
    <property type="project" value="UniProtKB-KW"/>
</dbReference>
<evidence type="ECO:0000313" key="9">
    <source>
        <dbReference type="EMBL" id="CAE8609027.1"/>
    </source>
</evidence>
<accession>A0A813F3Q5</accession>
<comment type="caution">
    <text evidence="9">The sequence shown here is derived from an EMBL/GenBank/DDBJ whole genome shotgun (WGS) entry which is preliminary data.</text>
</comment>
<dbReference type="GO" id="GO:0008198">
    <property type="term" value="F:ferrous iron binding"/>
    <property type="evidence" value="ECO:0007669"/>
    <property type="project" value="TreeGrafter"/>
</dbReference>
<dbReference type="EMBL" id="CAJNNV010024225">
    <property type="protein sequence ID" value="CAE8609027.1"/>
    <property type="molecule type" value="Genomic_DNA"/>
</dbReference>
<evidence type="ECO:0000256" key="4">
    <source>
        <dbReference type="ARBA" id="ARBA00022964"/>
    </source>
</evidence>
<keyword evidence="5" id="KW-0560">Oxidoreductase</keyword>
<keyword evidence="10" id="KW-1185">Reference proteome</keyword>
<dbReference type="PROSITE" id="PS51471">
    <property type="entry name" value="FE2OG_OXY"/>
    <property type="match status" value="1"/>
</dbReference>
<dbReference type="GO" id="GO:0071456">
    <property type="term" value="P:cellular response to hypoxia"/>
    <property type="evidence" value="ECO:0007669"/>
    <property type="project" value="TreeGrafter"/>
</dbReference>
<dbReference type="Gene3D" id="2.60.120.620">
    <property type="entry name" value="q2cbj1_9rhob like domain"/>
    <property type="match status" value="1"/>
</dbReference>
<protein>
    <recommendedName>
        <fullName evidence="8">Fe2OG dioxygenase domain-containing protein</fullName>
    </recommendedName>
</protein>
<dbReference type="GO" id="GO:0031543">
    <property type="term" value="F:peptidyl-proline dioxygenase activity"/>
    <property type="evidence" value="ECO:0007669"/>
    <property type="project" value="TreeGrafter"/>
</dbReference>
<organism evidence="9 10">
    <name type="scientific">Polarella glacialis</name>
    <name type="common">Dinoflagellate</name>
    <dbReference type="NCBI Taxonomy" id="89957"/>
    <lineage>
        <taxon>Eukaryota</taxon>
        <taxon>Sar</taxon>
        <taxon>Alveolata</taxon>
        <taxon>Dinophyceae</taxon>
        <taxon>Suessiales</taxon>
        <taxon>Suessiaceae</taxon>
        <taxon>Polarella</taxon>
    </lineage>
</organism>
<gene>
    <name evidence="9" type="ORF">PGLA1383_LOCUS26853</name>
</gene>
<proteinExistence type="predicted"/>
<comment type="cofactor">
    <cofactor evidence="1">
        <name>L-ascorbate</name>
        <dbReference type="ChEBI" id="CHEBI:38290"/>
    </cofactor>
</comment>
<feature type="compositionally biased region" description="Low complexity" evidence="7">
    <location>
        <begin position="409"/>
        <end position="422"/>
    </location>
</feature>
<dbReference type="Pfam" id="PF13640">
    <property type="entry name" value="2OG-FeII_Oxy_3"/>
    <property type="match status" value="1"/>
</dbReference>
<dbReference type="InterPro" id="IPR005123">
    <property type="entry name" value="Oxoglu/Fe-dep_dioxygenase_dom"/>
</dbReference>
<evidence type="ECO:0000256" key="2">
    <source>
        <dbReference type="ARBA" id="ARBA00022723"/>
    </source>
</evidence>
<dbReference type="PANTHER" id="PTHR12907">
    <property type="entry name" value="EGL NINE HOMOLOG-RELATED"/>
    <property type="match status" value="1"/>
</dbReference>
<evidence type="ECO:0000256" key="6">
    <source>
        <dbReference type="ARBA" id="ARBA00023004"/>
    </source>
</evidence>
<dbReference type="AlphaFoldDB" id="A0A813F3Q5"/>
<dbReference type="Proteomes" id="UP000654075">
    <property type="component" value="Unassembled WGS sequence"/>
</dbReference>
<evidence type="ECO:0000259" key="8">
    <source>
        <dbReference type="PROSITE" id="PS51471"/>
    </source>
</evidence>
<evidence type="ECO:0000256" key="1">
    <source>
        <dbReference type="ARBA" id="ARBA00001961"/>
    </source>
</evidence>
<keyword evidence="3" id="KW-0847">Vitamin C</keyword>
<keyword evidence="6" id="KW-0408">Iron</keyword>
<dbReference type="InterPro" id="IPR051559">
    <property type="entry name" value="HIF_prolyl_hydroxylases"/>
</dbReference>
<feature type="region of interest" description="Disordered" evidence="7">
    <location>
        <begin position="72"/>
        <end position="108"/>
    </location>
</feature>
<dbReference type="SMART" id="SM00702">
    <property type="entry name" value="P4Hc"/>
    <property type="match status" value="1"/>
</dbReference>
<evidence type="ECO:0000256" key="3">
    <source>
        <dbReference type="ARBA" id="ARBA00022896"/>
    </source>
</evidence>
<name>A0A813F3Q5_POLGL</name>
<feature type="region of interest" description="Disordered" evidence="7">
    <location>
        <begin position="406"/>
        <end position="427"/>
    </location>
</feature>
<feature type="domain" description="Fe2OG dioxygenase" evidence="8">
    <location>
        <begin position="416"/>
        <end position="528"/>
    </location>
</feature>
<dbReference type="OrthoDB" id="76265at2759"/>
<dbReference type="PANTHER" id="PTHR12907:SF26">
    <property type="entry name" value="HIF PROLYL HYDROXYLASE, ISOFORM C"/>
    <property type="match status" value="1"/>
</dbReference>
<evidence type="ECO:0000256" key="7">
    <source>
        <dbReference type="SAM" id="MobiDB-lite"/>
    </source>
</evidence>
<evidence type="ECO:0000256" key="5">
    <source>
        <dbReference type="ARBA" id="ARBA00023002"/>
    </source>
</evidence>
<keyword evidence="4" id="KW-0223">Dioxygenase</keyword>
<dbReference type="InterPro" id="IPR044862">
    <property type="entry name" value="Pro_4_hyd_alph_FE2OG_OXY"/>
</dbReference>
<keyword evidence="2" id="KW-0479">Metal-binding</keyword>
<reference evidence="9" key="1">
    <citation type="submission" date="2021-02" db="EMBL/GenBank/DDBJ databases">
        <authorList>
            <person name="Dougan E. K."/>
            <person name="Rhodes N."/>
            <person name="Thang M."/>
            <person name="Chan C."/>
        </authorList>
    </citation>
    <scope>NUCLEOTIDE SEQUENCE</scope>
</reference>
<dbReference type="InterPro" id="IPR006620">
    <property type="entry name" value="Pro_4_hyd_alph"/>
</dbReference>
<sequence length="556" mass="58813">MAMAPPVPAALSPVAIGGYPAGSRRFAERIGCFPLQALVPTSHDQSSATAPVLPVAMARAAAAAIACTLAARRDSRHSSGRSPQPGLRSFRPPGSGVGGFPERRLAAGKDDTTGVPQVLLGHDGSPEAAQYLGALQSRGLQGPGCELLSPLGVPSILPADVNQTGEALGRVFALLPGGRLLAGIDAKSWTLEPPCNGTGHEWSMWDYYMSLLGDRWWDAYAWEYWRFLRPASPERRCALYGPGGAEGGALAPRPSSCSQESEWWAVDGTADVVASMLAQHGLCVLDDFLPHDVAAAVASSARAAWRSGRMASGVLSTGGRFARGDSVLWVNTQDPASAAAVGGAAPQDGQASAAAPELKPVLESIDRLVGDVLAPRLDCDSRLRRVRTRSHAMFTCYPASSPEVKESLGAEGASQSSSSTQSVMQGPALGSGNGFSRGYLRHLDNVRNLDGGQDCGRVLTTILYLNEDWQESHGGALRLFETSTSLQVRAEVLPRLNRLIAFWADEVPHEVLLPRGRDRFACTFWYLDREADPASLAFEKAPAAAAMASAGSMFLD</sequence>
<evidence type="ECO:0000313" key="10">
    <source>
        <dbReference type="Proteomes" id="UP000654075"/>
    </source>
</evidence>